<dbReference type="GO" id="GO:0030313">
    <property type="term" value="C:cell envelope"/>
    <property type="evidence" value="ECO:0007669"/>
    <property type="project" value="UniProtKB-SubCell"/>
</dbReference>
<dbReference type="InterPro" id="IPR050465">
    <property type="entry name" value="UPF0194_transport"/>
</dbReference>
<evidence type="ECO:0000256" key="2">
    <source>
        <dbReference type="ARBA" id="ARBA00023054"/>
    </source>
</evidence>
<evidence type="ECO:0000313" key="4">
    <source>
        <dbReference type="EMBL" id="TCL09882.1"/>
    </source>
</evidence>
<organism evidence="4 5">
    <name type="scientific">Shimia isoporae</name>
    <dbReference type="NCBI Taxonomy" id="647720"/>
    <lineage>
        <taxon>Bacteria</taxon>
        <taxon>Pseudomonadati</taxon>
        <taxon>Pseudomonadota</taxon>
        <taxon>Alphaproteobacteria</taxon>
        <taxon>Rhodobacterales</taxon>
        <taxon>Roseobacteraceae</taxon>
    </lineage>
</organism>
<dbReference type="AlphaFoldDB" id="A0A4R1NXH8"/>
<dbReference type="SUPFAM" id="SSF111369">
    <property type="entry name" value="HlyD-like secretion proteins"/>
    <property type="match status" value="1"/>
</dbReference>
<evidence type="ECO:0000313" key="5">
    <source>
        <dbReference type="Proteomes" id="UP000295673"/>
    </source>
</evidence>
<proteinExistence type="predicted"/>
<dbReference type="EMBL" id="SMGR01000001">
    <property type="protein sequence ID" value="TCL09882.1"/>
    <property type="molecule type" value="Genomic_DNA"/>
</dbReference>
<comment type="caution">
    <text evidence="4">The sequence shown here is derived from an EMBL/GenBank/DDBJ whole genome shotgun (WGS) entry which is preliminary data.</text>
</comment>
<dbReference type="Proteomes" id="UP000295673">
    <property type="component" value="Unassembled WGS sequence"/>
</dbReference>
<feature type="transmembrane region" description="Helical" evidence="3">
    <location>
        <begin position="145"/>
        <end position="164"/>
    </location>
</feature>
<gene>
    <name evidence="4" type="ORF">BXY66_1947</name>
</gene>
<keyword evidence="3" id="KW-0812">Transmembrane</keyword>
<evidence type="ECO:0000256" key="1">
    <source>
        <dbReference type="ARBA" id="ARBA00004196"/>
    </source>
</evidence>
<name>A0A4R1NXH8_9RHOB</name>
<protein>
    <submittedName>
        <fullName evidence="4">Multidrug resistance efflux pump</fullName>
    </submittedName>
</protein>
<dbReference type="Gene3D" id="1.10.287.470">
    <property type="entry name" value="Helix hairpin bin"/>
    <property type="match status" value="1"/>
</dbReference>
<comment type="subcellular location">
    <subcellularLocation>
        <location evidence="1">Cell envelope</location>
    </subcellularLocation>
</comment>
<dbReference type="PANTHER" id="PTHR32347">
    <property type="entry name" value="EFFLUX SYSTEM COMPONENT YKNX-RELATED"/>
    <property type="match status" value="1"/>
</dbReference>
<evidence type="ECO:0000256" key="3">
    <source>
        <dbReference type="SAM" id="Phobius"/>
    </source>
</evidence>
<accession>A0A4R1NXH8</accession>
<reference evidence="4 5" key="1">
    <citation type="submission" date="2019-03" db="EMBL/GenBank/DDBJ databases">
        <title>Genomic Encyclopedia of Archaeal and Bacterial Type Strains, Phase II (KMG-II): from individual species to whole genera.</title>
        <authorList>
            <person name="Goeker M."/>
        </authorList>
    </citation>
    <scope>NUCLEOTIDE SEQUENCE [LARGE SCALE GENOMIC DNA]</scope>
    <source>
        <strain evidence="4 5">DSM 26433</strain>
    </source>
</reference>
<keyword evidence="2" id="KW-0175">Coiled coil</keyword>
<dbReference type="PANTHER" id="PTHR32347:SF14">
    <property type="entry name" value="EFFLUX SYSTEM COMPONENT YKNX-RELATED"/>
    <property type="match status" value="1"/>
</dbReference>
<sequence>MQVHHQPPDPATEPMVTAPLLFEKPCGTQVTIQNWSLAALAWPEDAGEAPKTGTLNVPFQGVDVRFPVRLKPAPDRPGELCLSGLSGRQRETLALFYRSLLSGKMASSAEVITSLDTPLDLVPMEETESEKAATEKPSAVRTLRAVLNVVVYMALALAIVGVVGQNILTNLNRIDIQHGRVANVTTEVQALADGEVKYVNVTAGQAVEKGDVLVTLRNRKGEAELNKAKNLLGPAKDAHQAVKDDLTRLDALTQELDPALRDAGLALLFESYLPKRRFEDVNTRFQRIASNTPAAAAPYDPAVILRSAILKERDIRAVDVKKRRADVLGRRDFVQSTQIVAPANGIVREVLISKGQFLPRRTPVLTFETDEMRQTVGWVSEKFAETLYIGMPATIGFNTDGTRQRLTGTIVDLQADNNPQRPGEYGILVFVEPNDLSVTDARAQLRVGAPVNLEASRQTFPRLKRWISSRTAPDA</sequence>
<keyword evidence="3" id="KW-0472">Membrane</keyword>
<keyword evidence="5" id="KW-1185">Reference proteome</keyword>
<keyword evidence="3" id="KW-1133">Transmembrane helix</keyword>
<dbReference type="OrthoDB" id="7857540at2"/>
<dbReference type="Gene3D" id="2.40.50.100">
    <property type="match status" value="1"/>
</dbReference>